<feature type="compositionally biased region" description="Polar residues" evidence="1">
    <location>
        <begin position="1"/>
        <end position="14"/>
    </location>
</feature>
<dbReference type="Proteomes" id="UP000054845">
    <property type="component" value="Unassembled WGS sequence"/>
</dbReference>
<dbReference type="EMBL" id="CCYA01000181">
    <property type="protein sequence ID" value="CEH12646.1"/>
    <property type="molecule type" value="Genomic_DNA"/>
</dbReference>
<evidence type="ECO:0000313" key="2">
    <source>
        <dbReference type="EMBL" id="CEH12646.1"/>
    </source>
</evidence>
<organism evidence="2 3">
    <name type="scientific">Ceraceosorus bombacis</name>
    <dbReference type="NCBI Taxonomy" id="401625"/>
    <lineage>
        <taxon>Eukaryota</taxon>
        <taxon>Fungi</taxon>
        <taxon>Dikarya</taxon>
        <taxon>Basidiomycota</taxon>
        <taxon>Ustilaginomycotina</taxon>
        <taxon>Exobasidiomycetes</taxon>
        <taxon>Ceraceosorales</taxon>
        <taxon>Ceraceosoraceae</taxon>
        <taxon>Ceraceosorus</taxon>
    </lineage>
</organism>
<protein>
    <submittedName>
        <fullName evidence="2">Uncharacterized protein</fullName>
    </submittedName>
</protein>
<feature type="region of interest" description="Disordered" evidence="1">
    <location>
        <begin position="273"/>
        <end position="293"/>
    </location>
</feature>
<proteinExistence type="predicted"/>
<evidence type="ECO:0000313" key="3">
    <source>
        <dbReference type="Proteomes" id="UP000054845"/>
    </source>
</evidence>
<accession>A0A0P1B9M8</accession>
<feature type="region of interest" description="Disordered" evidence="1">
    <location>
        <begin position="1"/>
        <end position="30"/>
    </location>
</feature>
<keyword evidence="3" id="KW-1185">Reference proteome</keyword>
<evidence type="ECO:0000256" key="1">
    <source>
        <dbReference type="SAM" id="MobiDB-lite"/>
    </source>
</evidence>
<name>A0A0P1B9M8_9BASI</name>
<dbReference type="AlphaFoldDB" id="A0A0P1B9M8"/>
<reference evidence="2 3" key="1">
    <citation type="submission" date="2014-09" db="EMBL/GenBank/DDBJ databases">
        <authorList>
            <person name="Magalhaes I.L.F."/>
            <person name="Oliveira U."/>
            <person name="Santos F.R."/>
            <person name="Vidigal T.H.D.A."/>
            <person name="Brescovit A.D."/>
            <person name="Santos A.J."/>
        </authorList>
    </citation>
    <scope>NUCLEOTIDE SEQUENCE [LARGE SCALE GENOMIC DNA]</scope>
</reference>
<sequence>MTGKSQATTTSSKRAITPGPSVRGTDSNPKALQMLIKRSEEHSPPFVILDQSIDEVRSGSADHDSLTRIIKSNARQNAKTYWVRVSQNWGLHNLGGLIPLRNLEEPVQIRWLRNTREAVPVGSAERTSLEAKLQRRFHIDRDVFSVVVQSVGERDAENFRDVHFLAADGSGHAALDTTIRVFHPPPPGSADQRSTRLLSRAVIRNPVLGETIPLRPPGTPAYVHWSQEATNVVPYHHPEWNALKEKILNHVNQDPMIHRVVVESRRLGVRALSRPTLAGSQEGTPRRAASDVSPSEAWLPSALTLVPEHDKANLERRIIA</sequence>
<dbReference type="OrthoDB" id="10361668at2759"/>